<evidence type="ECO:0000313" key="2">
    <source>
        <dbReference type="Proteomes" id="UP001431221"/>
    </source>
</evidence>
<dbReference type="Proteomes" id="UP001431221">
    <property type="component" value="Unassembled WGS sequence"/>
</dbReference>
<dbReference type="PIRSF" id="PIRSF033303">
    <property type="entry name" value="UCP033303"/>
    <property type="match status" value="1"/>
</dbReference>
<dbReference type="RefSeq" id="WP_248159513.1">
    <property type="nucleotide sequence ID" value="NZ_JALNMJ010000030.1"/>
</dbReference>
<dbReference type="Pfam" id="PF07040">
    <property type="entry name" value="DUF1326"/>
    <property type="match status" value="1"/>
</dbReference>
<sequence length="221" mass="24317">MTHVENWWMKGDWFDSCSCDVGCPCEFAERPTDNRCEGFVIYHIKEGAYGDTRIDDLSVMIPGVFYGALWAGECKMTVTMLVDERATPEQRKALGVIFSKDAGGFMAHIFSTIAEITAVDYVPINFEMAEDMSYWKAEAPGYAGAHIEALTGPTTWPGQLVQTTNPTGSEVGAGALATWGKAVMSFVNHAGFIWNNKGQSSKHMPFDLKGPEPVKLNFPEV</sequence>
<dbReference type="InterPro" id="IPR014581">
    <property type="entry name" value="UCP033303"/>
</dbReference>
<dbReference type="InterPro" id="IPR009758">
    <property type="entry name" value="DUF1326"/>
</dbReference>
<reference evidence="1" key="1">
    <citation type="submission" date="2022-04" db="EMBL/GenBank/DDBJ databases">
        <title>Roseibium sp. CAU 1639 isolated from mud.</title>
        <authorList>
            <person name="Kim W."/>
        </authorList>
    </citation>
    <scope>NUCLEOTIDE SEQUENCE</scope>
    <source>
        <strain evidence="1">CAU 1639</strain>
    </source>
</reference>
<name>A0ABT0H207_9HYPH</name>
<organism evidence="1 2">
    <name type="scientific">Roseibium sediminicola</name>
    <dbReference type="NCBI Taxonomy" id="2933272"/>
    <lineage>
        <taxon>Bacteria</taxon>
        <taxon>Pseudomonadati</taxon>
        <taxon>Pseudomonadota</taxon>
        <taxon>Alphaproteobacteria</taxon>
        <taxon>Hyphomicrobiales</taxon>
        <taxon>Stappiaceae</taxon>
        <taxon>Roseibium</taxon>
    </lineage>
</organism>
<protein>
    <submittedName>
        <fullName evidence="1">DUF1326 domain-containing protein</fullName>
    </submittedName>
</protein>
<evidence type="ECO:0000313" key="1">
    <source>
        <dbReference type="EMBL" id="MCK7615725.1"/>
    </source>
</evidence>
<gene>
    <name evidence="1" type="ORF">M0H32_26490</name>
</gene>
<keyword evidence="2" id="KW-1185">Reference proteome</keyword>
<proteinExistence type="predicted"/>
<comment type="caution">
    <text evidence="1">The sequence shown here is derived from an EMBL/GenBank/DDBJ whole genome shotgun (WGS) entry which is preliminary data.</text>
</comment>
<dbReference type="EMBL" id="JALNMJ010000030">
    <property type="protein sequence ID" value="MCK7615725.1"/>
    <property type="molecule type" value="Genomic_DNA"/>
</dbReference>
<accession>A0ABT0H207</accession>